<evidence type="ECO:0000256" key="1">
    <source>
        <dbReference type="ARBA" id="ARBA00000085"/>
    </source>
</evidence>
<feature type="domain" description="Histidine kinase" evidence="6">
    <location>
        <begin position="147"/>
        <end position="374"/>
    </location>
</feature>
<dbReference type="InterPro" id="IPR036890">
    <property type="entry name" value="HATPase_C_sf"/>
</dbReference>
<dbReference type="Gene3D" id="3.30.565.10">
    <property type="entry name" value="Histidine kinase-like ATPase, C-terminal domain"/>
    <property type="match status" value="1"/>
</dbReference>
<keyword evidence="5" id="KW-0812">Transmembrane</keyword>
<evidence type="ECO:0000256" key="3">
    <source>
        <dbReference type="ARBA" id="ARBA00022553"/>
    </source>
</evidence>
<accession>A0A8J7V4J8</accession>
<evidence type="ECO:0000256" key="5">
    <source>
        <dbReference type="SAM" id="Phobius"/>
    </source>
</evidence>
<dbReference type="Pfam" id="PF00512">
    <property type="entry name" value="HisKA"/>
    <property type="match status" value="1"/>
</dbReference>
<dbReference type="SMART" id="SM00388">
    <property type="entry name" value="HisKA"/>
    <property type="match status" value="1"/>
</dbReference>
<keyword evidence="7" id="KW-0418">Kinase</keyword>
<evidence type="ECO:0000256" key="4">
    <source>
        <dbReference type="ARBA" id="ARBA00023012"/>
    </source>
</evidence>
<evidence type="ECO:0000313" key="7">
    <source>
        <dbReference type="EMBL" id="MBP5857764.1"/>
    </source>
</evidence>
<evidence type="ECO:0000256" key="2">
    <source>
        <dbReference type="ARBA" id="ARBA00012438"/>
    </source>
</evidence>
<dbReference type="EMBL" id="JAGMWN010000005">
    <property type="protein sequence ID" value="MBP5857764.1"/>
    <property type="molecule type" value="Genomic_DNA"/>
</dbReference>
<protein>
    <recommendedName>
        <fullName evidence="2">histidine kinase</fullName>
        <ecNumber evidence="2">2.7.13.3</ecNumber>
    </recommendedName>
</protein>
<keyword evidence="3" id="KW-0597">Phosphoprotein</keyword>
<dbReference type="InterPro" id="IPR005467">
    <property type="entry name" value="His_kinase_dom"/>
</dbReference>
<dbReference type="Proteomes" id="UP000672602">
    <property type="component" value="Unassembled WGS sequence"/>
</dbReference>
<gene>
    <name evidence="7" type="ORF">KAJ83_12155</name>
</gene>
<comment type="catalytic activity">
    <reaction evidence="1">
        <text>ATP + protein L-histidine = ADP + protein N-phospho-L-histidine.</text>
        <dbReference type="EC" id="2.7.13.3"/>
    </reaction>
</comment>
<dbReference type="InterPro" id="IPR036097">
    <property type="entry name" value="HisK_dim/P_sf"/>
</dbReference>
<organism evidence="7 8">
    <name type="scientific">Marivibrio halodurans</name>
    <dbReference type="NCBI Taxonomy" id="2039722"/>
    <lineage>
        <taxon>Bacteria</taxon>
        <taxon>Pseudomonadati</taxon>
        <taxon>Pseudomonadota</taxon>
        <taxon>Alphaproteobacteria</taxon>
        <taxon>Rhodospirillales</taxon>
        <taxon>Rhodospirillaceae</taxon>
        <taxon>Marivibrio</taxon>
    </lineage>
</organism>
<feature type="transmembrane region" description="Helical" evidence="5">
    <location>
        <begin position="20"/>
        <end position="41"/>
    </location>
</feature>
<dbReference type="Gene3D" id="1.10.287.130">
    <property type="match status" value="1"/>
</dbReference>
<sequence>MRFYTAMTHLSLPRSYLGKILLVSFLGVHVPLIGTVLYVVIGSGLSLDDSFGILLALLMATLLGTVATLAALHALLAPVTKASDALRAYLADGTIPVLPTRHGDRAGILLANVQEAVTRLDLALDATRRQRDEAVTTKREKFEMLAGLSHDLRTPLNHVIGFAELLSTEALGPLGRKEYVNYAEDIGTSGGDLLSVVTAILDLSGAEAGTACIEMEPLSLLDGIRRAINLAHHKAQRRGIALEIDSDISGDMMVTSDPRYLKQVLLHLLEIAIDAPDSTTRVFVAAAPRGGKVTIYIESDAAWADGDVPPEFQTAPGVLESFEKVKASTMRHTSPSALRLSLVASLARLIDGSLKVGTSINGGRQMAVALPDGGAPLQEVTRHATERL</sequence>
<keyword evidence="5" id="KW-0472">Membrane</keyword>
<comment type="caution">
    <text evidence="7">The sequence shown here is derived from an EMBL/GenBank/DDBJ whole genome shotgun (WGS) entry which is preliminary data.</text>
</comment>
<keyword evidence="8" id="KW-1185">Reference proteome</keyword>
<dbReference type="RefSeq" id="WP_210682343.1">
    <property type="nucleotide sequence ID" value="NZ_JAGMWN010000005.1"/>
</dbReference>
<reference evidence="7" key="1">
    <citation type="submission" date="2021-04" db="EMBL/GenBank/DDBJ databases">
        <authorList>
            <person name="Zhang D.-C."/>
        </authorList>
    </citation>
    <scope>NUCLEOTIDE SEQUENCE</scope>
    <source>
        <strain evidence="7">CGMCC 1.15697</strain>
    </source>
</reference>
<dbReference type="GO" id="GO:0000155">
    <property type="term" value="F:phosphorelay sensor kinase activity"/>
    <property type="evidence" value="ECO:0007669"/>
    <property type="project" value="InterPro"/>
</dbReference>
<dbReference type="InterPro" id="IPR003661">
    <property type="entry name" value="HisK_dim/P_dom"/>
</dbReference>
<dbReference type="EC" id="2.7.13.3" evidence="2"/>
<dbReference type="CDD" id="cd00082">
    <property type="entry name" value="HisKA"/>
    <property type="match status" value="1"/>
</dbReference>
<dbReference type="PANTHER" id="PTHR45339:SF1">
    <property type="entry name" value="HYBRID SIGNAL TRANSDUCTION HISTIDINE KINASE J"/>
    <property type="match status" value="1"/>
</dbReference>
<proteinExistence type="predicted"/>
<keyword evidence="5" id="KW-1133">Transmembrane helix</keyword>
<dbReference type="SUPFAM" id="SSF47384">
    <property type="entry name" value="Homodimeric domain of signal transducing histidine kinase"/>
    <property type="match status" value="1"/>
</dbReference>
<evidence type="ECO:0000259" key="6">
    <source>
        <dbReference type="PROSITE" id="PS50109"/>
    </source>
</evidence>
<dbReference type="AlphaFoldDB" id="A0A8J7V4J8"/>
<keyword evidence="4" id="KW-0902">Two-component regulatory system</keyword>
<dbReference type="SUPFAM" id="SSF55874">
    <property type="entry name" value="ATPase domain of HSP90 chaperone/DNA topoisomerase II/histidine kinase"/>
    <property type="match status" value="1"/>
</dbReference>
<name>A0A8J7V4J8_9PROT</name>
<dbReference type="PANTHER" id="PTHR45339">
    <property type="entry name" value="HYBRID SIGNAL TRANSDUCTION HISTIDINE KINASE J"/>
    <property type="match status" value="1"/>
</dbReference>
<feature type="transmembrane region" description="Helical" evidence="5">
    <location>
        <begin position="53"/>
        <end position="77"/>
    </location>
</feature>
<evidence type="ECO:0000313" key="8">
    <source>
        <dbReference type="Proteomes" id="UP000672602"/>
    </source>
</evidence>
<dbReference type="PROSITE" id="PS50109">
    <property type="entry name" value="HIS_KIN"/>
    <property type="match status" value="1"/>
</dbReference>
<keyword evidence="7" id="KW-0808">Transferase</keyword>